<dbReference type="CDD" id="cd05374">
    <property type="entry name" value="17beta-HSD-like_SDR_c"/>
    <property type="match status" value="1"/>
</dbReference>
<evidence type="ECO:0000256" key="1">
    <source>
        <dbReference type="ARBA" id="ARBA00006484"/>
    </source>
</evidence>
<keyword evidence="2" id="KW-0560">Oxidoreductase</keyword>
<dbReference type="InterPro" id="IPR020904">
    <property type="entry name" value="Sc_DH/Rdtase_CS"/>
</dbReference>
<dbReference type="PANTHER" id="PTHR43976">
    <property type="entry name" value="SHORT CHAIN DEHYDROGENASE"/>
    <property type="match status" value="1"/>
</dbReference>
<dbReference type="PANTHER" id="PTHR43976:SF16">
    <property type="entry name" value="SHORT-CHAIN DEHYDROGENASE_REDUCTASE FAMILY PROTEIN"/>
    <property type="match status" value="1"/>
</dbReference>
<dbReference type="InterPro" id="IPR051911">
    <property type="entry name" value="SDR_oxidoreductase"/>
</dbReference>
<dbReference type="PRINTS" id="PR00080">
    <property type="entry name" value="SDRFAMILY"/>
</dbReference>
<organism evidence="3">
    <name type="scientific">freshwater metagenome</name>
    <dbReference type="NCBI Taxonomy" id="449393"/>
    <lineage>
        <taxon>unclassified sequences</taxon>
        <taxon>metagenomes</taxon>
        <taxon>ecological metagenomes</taxon>
    </lineage>
</organism>
<comment type="similarity">
    <text evidence="1">Belongs to the short-chain dehydrogenases/reductases (SDR) family.</text>
</comment>
<dbReference type="SUPFAM" id="SSF51735">
    <property type="entry name" value="NAD(P)-binding Rossmann-fold domains"/>
    <property type="match status" value="1"/>
</dbReference>
<name>A0A6J6W165_9ZZZZ</name>
<proteinExistence type="inferred from homology"/>
<protein>
    <submittedName>
        <fullName evidence="3">Unannotated protein</fullName>
    </submittedName>
</protein>
<gene>
    <name evidence="3" type="ORF">UFOPK2958_00377</name>
</gene>
<dbReference type="InterPro" id="IPR036291">
    <property type="entry name" value="NAD(P)-bd_dom_sf"/>
</dbReference>
<dbReference type="AlphaFoldDB" id="A0A6J6W165"/>
<accession>A0A6J6W165</accession>
<evidence type="ECO:0000313" key="3">
    <source>
        <dbReference type="EMBL" id="CAB4778702.1"/>
    </source>
</evidence>
<sequence length="263" mass="27709">MRILVTGAGRAIGAATATVLAQAGHEVIATARDVSLLSDLDVAMKLPLDVTNEASIDACLAAAGPIDVLVNNAALGGSAPLETFPLDHIRQMFETNSLGPVRMAQKVIPGMRERGHGVIVNVSSIQGRVATPLAGPYAATKFALEAFSESLHYEVGHFGIRVVIVEPGYTAPGMKMNNDHLPHPDAYQGLYDQWGDTDSKVTGEGGRPGPEIVGNAILNAITDEATPLRVRVGADTEMILGARTAMDDVTFESTMRAVLGLTW</sequence>
<dbReference type="Gene3D" id="3.40.50.720">
    <property type="entry name" value="NAD(P)-binding Rossmann-like Domain"/>
    <property type="match status" value="1"/>
</dbReference>
<dbReference type="EMBL" id="CAFAAB010000027">
    <property type="protein sequence ID" value="CAB4778702.1"/>
    <property type="molecule type" value="Genomic_DNA"/>
</dbReference>
<reference evidence="3" key="1">
    <citation type="submission" date="2020-05" db="EMBL/GenBank/DDBJ databases">
        <authorList>
            <person name="Chiriac C."/>
            <person name="Salcher M."/>
            <person name="Ghai R."/>
            <person name="Kavagutti S V."/>
        </authorList>
    </citation>
    <scope>NUCLEOTIDE SEQUENCE</scope>
</reference>
<dbReference type="Pfam" id="PF00106">
    <property type="entry name" value="adh_short"/>
    <property type="match status" value="1"/>
</dbReference>
<dbReference type="PROSITE" id="PS00061">
    <property type="entry name" value="ADH_SHORT"/>
    <property type="match status" value="1"/>
</dbReference>
<dbReference type="InterPro" id="IPR002347">
    <property type="entry name" value="SDR_fam"/>
</dbReference>
<dbReference type="PRINTS" id="PR00081">
    <property type="entry name" value="GDHRDH"/>
</dbReference>
<dbReference type="GO" id="GO:0016491">
    <property type="term" value="F:oxidoreductase activity"/>
    <property type="evidence" value="ECO:0007669"/>
    <property type="project" value="UniProtKB-KW"/>
</dbReference>
<evidence type="ECO:0000256" key="2">
    <source>
        <dbReference type="ARBA" id="ARBA00023002"/>
    </source>
</evidence>